<keyword evidence="3" id="KW-0378">Hydrolase</keyword>
<dbReference type="GO" id="GO:0080120">
    <property type="term" value="P:CAAX-box protein maturation"/>
    <property type="evidence" value="ECO:0007669"/>
    <property type="project" value="UniProtKB-ARBA"/>
</dbReference>
<keyword evidence="4" id="KW-1185">Reference proteome</keyword>
<keyword evidence="1" id="KW-0812">Transmembrane</keyword>
<gene>
    <name evidence="3" type="ORF">E5163_15325</name>
</gene>
<feature type="transmembrane region" description="Helical" evidence="1">
    <location>
        <begin position="66"/>
        <end position="87"/>
    </location>
</feature>
<dbReference type="Pfam" id="PF02517">
    <property type="entry name" value="Rce1-like"/>
    <property type="match status" value="1"/>
</dbReference>
<evidence type="ECO:0000259" key="2">
    <source>
        <dbReference type="Pfam" id="PF02517"/>
    </source>
</evidence>
<keyword evidence="3" id="KW-0645">Protease</keyword>
<dbReference type="GO" id="GO:0004175">
    <property type="term" value="F:endopeptidase activity"/>
    <property type="evidence" value="ECO:0007669"/>
    <property type="project" value="UniProtKB-ARBA"/>
</dbReference>
<dbReference type="OrthoDB" id="877230at2"/>
<accession>A0A4S2GWI4</accession>
<dbReference type="GO" id="GO:0006508">
    <property type="term" value="P:proteolysis"/>
    <property type="evidence" value="ECO:0007669"/>
    <property type="project" value="UniProtKB-KW"/>
</dbReference>
<dbReference type="NCBIfam" id="NF047635">
    <property type="entry name" value="CPBP_Sphingo"/>
    <property type="match status" value="1"/>
</dbReference>
<feature type="transmembrane region" description="Helical" evidence="1">
    <location>
        <begin position="6"/>
        <end position="25"/>
    </location>
</feature>
<reference evidence="3 4" key="1">
    <citation type="journal article" date="2017" name="Int. J. Syst. Evol. Microbiol.">
        <title>Marinicauda algicola sp. nov., isolated from a marine red alga Rhodosorus marinus.</title>
        <authorList>
            <person name="Jeong S.E."/>
            <person name="Jeon S.H."/>
            <person name="Chun B.H."/>
            <person name="Kim D.W."/>
            <person name="Jeon C.O."/>
        </authorList>
    </citation>
    <scope>NUCLEOTIDE SEQUENCE [LARGE SCALE GENOMIC DNA]</scope>
    <source>
        <strain evidence="3 4">JCM 31718</strain>
    </source>
</reference>
<feature type="domain" description="CAAX prenyl protease 2/Lysostaphin resistance protein A-like" evidence="2">
    <location>
        <begin position="131"/>
        <end position="232"/>
    </location>
</feature>
<dbReference type="RefSeq" id="WP_135997409.1">
    <property type="nucleotide sequence ID" value="NZ_CP071057.1"/>
</dbReference>
<proteinExistence type="predicted"/>
<feature type="transmembrane region" description="Helical" evidence="1">
    <location>
        <begin position="192"/>
        <end position="213"/>
    </location>
</feature>
<dbReference type="InterPro" id="IPR003675">
    <property type="entry name" value="Rce1/LyrA-like_dom"/>
</dbReference>
<feature type="transmembrane region" description="Helical" evidence="1">
    <location>
        <begin position="32"/>
        <end position="54"/>
    </location>
</feature>
<dbReference type="AlphaFoldDB" id="A0A4S2GWI4"/>
<evidence type="ECO:0000256" key="1">
    <source>
        <dbReference type="SAM" id="Phobius"/>
    </source>
</evidence>
<name>A0A4S2GWI4_9PROT</name>
<keyword evidence="1" id="KW-0472">Membrane</keyword>
<dbReference type="Proteomes" id="UP000308054">
    <property type="component" value="Unassembled WGS sequence"/>
</dbReference>
<feature type="transmembrane region" description="Helical" evidence="1">
    <location>
        <begin position="99"/>
        <end position="119"/>
    </location>
</feature>
<comment type="caution">
    <text evidence="3">The sequence shown here is derived from an EMBL/GenBank/DDBJ whole genome shotgun (WGS) entry which is preliminary data.</text>
</comment>
<sequence>MQEFILMLGQIGAVAVLGAIGALTFRKSFRLSWFLVALGLYALYDLLLTRFFFTLPNFPPAADWNWLGKVMAIAAMLAIAALPAFGFRRCGLTLKQERGWPMALAVLALFCALFFYWAWSDGEGPANAETIAFQWTMPGLDEEIFYRGVLLLAMNEAFRARLPVLGAPIGYGGVLTSVLFGLAHGLSYEDGAFAFDAMIFAMTGVPSLVLLWLREKTGSVVMPIIAHNVANGAFTVL</sequence>
<keyword evidence="1" id="KW-1133">Transmembrane helix</keyword>
<keyword evidence="3" id="KW-0482">Metalloprotease</keyword>
<protein>
    <submittedName>
        <fullName evidence="3">CPBP family intramembrane metalloprotease</fullName>
    </submittedName>
</protein>
<feature type="transmembrane region" description="Helical" evidence="1">
    <location>
        <begin position="169"/>
        <end position="186"/>
    </location>
</feature>
<dbReference type="GO" id="GO:0008237">
    <property type="term" value="F:metallopeptidase activity"/>
    <property type="evidence" value="ECO:0007669"/>
    <property type="project" value="UniProtKB-KW"/>
</dbReference>
<evidence type="ECO:0000313" key="3">
    <source>
        <dbReference type="EMBL" id="TGY87435.1"/>
    </source>
</evidence>
<organism evidence="3 4">
    <name type="scientific">Marinicauda algicola</name>
    <dbReference type="NCBI Taxonomy" id="2029849"/>
    <lineage>
        <taxon>Bacteria</taxon>
        <taxon>Pseudomonadati</taxon>
        <taxon>Pseudomonadota</taxon>
        <taxon>Alphaproteobacteria</taxon>
        <taxon>Maricaulales</taxon>
        <taxon>Maricaulaceae</taxon>
        <taxon>Marinicauda</taxon>
    </lineage>
</organism>
<evidence type="ECO:0000313" key="4">
    <source>
        <dbReference type="Proteomes" id="UP000308054"/>
    </source>
</evidence>
<dbReference type="EMBL" id="SRXW01000006">
    <property type="protein sequence ID" value="TGY87435.1"/>
    <property type="molecule type" value="Genomic_DNA"/>
</dbReference>